<evidence type="ECO:0000256" key="1">
    <source>
        <dbReference type="ARBA" id="ARBA00004604"/>
    </source>
</evidence>
<accession>A0A1Y2FUI1</accession>
<dbReference type="OrthoDB" id="47732at2759"/>
<evidence type="ECO:0000256" key="3">
    <source>
        <dbReference type="ARBA" id="ARBA00018689"/>
    </source>
</evidence>
<feature type="non-terminal residue" evidence="8">
    <location>
        <position position="1"/>
    </location>
</feature>
<keyword evidence="7" id="KW-0539">Nucleus</keyword>
<dbReference type="STRING" id="56484.A0A1Y2FUI1"/>
<organism evidence="8 9">
    <name type="scientific">Protomyces lactucae-debilis</name>
    <dbReference type="NCBI Taxonomy" id="2754530"/>
    <lineage>
        <taxon>Eukaryota</taxon>
        <taxon>Fungi</taxon>
        <taxon>Dikarya</taxon>
        <taxon>Ascomycota</taxon>
        <taxon>Taphrinomycotina</taxon>
        <taxon>Taphrinomycetes</taxon>
        <taxon>Taphrinales</taxon>
        <taxon>Protomycetaceae</taxon>
        <taxon>Protomyces</taxon>
    </lineage>
</organism>
<comment type="caution">
    <text evidence="8">The sequence shown here is derived from an EMBL/GenBank/DDBJ whole genome shotgun (WGS) entry which is preliminary data.</text>
</comment>
<protein>
    <recommendedName>
        <fullName evidence="3">rRNA-processing protein EFG1</fullName>
    </recommendedName>
    <alternativeName>
        <fullName evidence="4">rRNA-processing protein efg1</fullName>
    </alternativeName>
</protein>
<proteinExistence type="inferred from homology"/>
<feature type="non-terminal residue" evidence="8">
    <location>
        <position position="144"/>
    </location>
</feature>
<name>A0A1Y2FUI1_PROLT</name>
<dbReference type="Pfam" id="PF10153">
    <property type="entry name" value="Efg1"/>
    <property type="match status" value="1"/>
</dbReference>
<dbReference type="GO" id="GO:0000462">
    <property type="term" value="P:maturation of SSU-rRNA from tricistronic rRNA transcript (SSU-rRNA, 5.8S rRNA, LSU-rRNA)"/>
    <property type="evidence" value="ECO:0007669"/>
    <property type="project" value="TreeGrafter"/>
</dbReference>
<evidence type="ECO:0000256" key="2">
    <source>
        <dbReference type="ARBA" id="ARBA00006916"/>
    </source>
</evidence>
<gene>
    <name evidence="8" type="ORF">BCR37DRAFT_339740</name>
</gene>
<dbReference type="RefSeq" id="XP_040728165.1">
    <property type="nucleotide sequence ID" value="XM_040867340.1"/>
</dbReference>
<dbReference type="OMA" id="REMGCAN"/>
<evidence type="ECO:0000256" key="4">
    <source>
        <dbReference type="ARBA" id="ARBA00019827"/>
    </source>
</evidence>
<evidence type="ECO:0000256" key="7">
    <source>
        <dbReference type="ARBA" id="ARBA00023242"/>
    </source>
</evidence>
<comment type="subcellular location">
    <subcellularLocation>
        <location evidence="1">Nucleus</location>
        <location evidence="1">Nucleolus</location>
    </subcellularLocation>
</comment>
<dbReference type="InterPro" id="IPR050786">
    <property type="entry name" value="EFG1_rRNA-proc"/>
</dbReference>
<dbReference type="GeneID" id="63783939"/>
<sequence>KKIRDVQRLLAKEDLPADVRIEQERKLASLQHEKQVTARQQQEDKMQQKYKMVKFFEERKAVRRLKQAKKKLKAALNNTQLSPDEQEAERVRWSEEVRKVTVDLSYIENYPATEKYISLYKEEASGTDTGERRAELWKLAEQGL</sequence>
<keyword evidence="5" id="KW-0698">rRNA processing</keyword>
<dbReference type="AlphaFoldDB" id="A0A1Y2FUI1"/>
<evidence type="ECO:0000313" key="9">
    <source>
        <dbReference type="Proteomes" id="UP000193685"/>
    </source>
</evidence>
<dbReference type="PANTHER" id="PTHR33911">
    <property type="entry name" value="RRNA-PROCESSING PROTEIN EFG1"/>
    <property type="match status" value="1"/>
</dbReference>
<dbReference type="Proteomes" id="UP000193685">
    <property type="component" value="Unassembled WGS sequence"/>
</dbReference>
<dbReference type="PANTHER" id="PTHR33911:SF1">
    <property type="entry name" value="RRNA-PROCESSING PROTEIN EFG1"/>
    <property type="match status" value="1"/>
</dbReference>
<dbReference type="EMBL" id="MCFI01000001">
    <property type="protein sequence ID" value="ORY87670.1"/>
    <property type="molecule type" value="Genomic_DNA"/>
</dbReference>
<dbReference type="GO" id="GO:0030688">
    <property type="term" value="C:preribosome, small subunit precursor"/>
    <property type="evidence" value="ECO:0007669"/>
    <property type="project" value="TreeGrafter"/>
</dbReference>
<evidence type="ECO:0000256" key="5">
    <source>
        <dbReference type="ARBA" id="ARBA00022552"/>
    </source>
</evidence>
<dbReference type="GO" id="GO:0005730">
    <property type="term" value="C:nucleolus"/>
    <property type="evidence" value="ECO:0007669"/>
    <property type="project" value="UniProtKB-SubCell"/>
</dbReference>
<evidence type="ECO:0000313" key="8">
    <source>
        <dbReference type="EMBL" id="ORY87670.1"/>
    </source>
</evidence>
<comment type="similarity">
    <text evidence="2">Belongs to the EFG1 family.</text>
</comment>
<keyword evidence="6" id="KW-0175">Coiled coil</keyword>
<dbReference type="InterPro" id="IPR019310">
    <property type="entry name" value="Efg1"/>
</dbReference>
<keyword evidence="9" id="KW-1185">Reference proteome</keyword>
<evidence type="ECO:0000256" key="6">
    <source>
        <dbReference type="ARBA" id="ARBA00023054"/>
    </source>
</evidence>
<reference evidence="8 9" key="1">
    <citation type="submission" date="2016-07" db="EMBL/GenBank/DDBJ databases">
        <title>Pervasive Adenine N6-methylation of Active Genes in Fungi.</title>
        <authorList>
            <consortium name="DOE Joint Genome Institute"/>
            <person name="Mondo S.J."/>
            <person name="Dannebaum R.O."/>
            <person name="Kuo R.C."/>
            <person name="Labutti K."/>
            <person name="Haridas S."/>
            <person name="Kuo A."/>
            <person name="Salamov A."/>
            <person name="Ahrendt S.R."/>
            <person name="Lipzen A."/>
            <person name="Sullivan W."/>
            <person name="Andreopoulos W.B."/>
            <person name="Clum A."/>
            <person name="Lindquist E."/>
            <person name="Daum C."/>
            <person name="Ramamoorthy G.K."/>
            <person name="Gryganskyi A."/>
            <person name="Culley D."/>
            <person name="Magnuson J.K."/>
            <person name="James T.Y."/>
            <person name="O'Malley M.A."/>
            <person name="Stajich J.E."/>
            <person name="Spatafora J.W."/>
            <person name="Visel A."/>
            <person name="Grigoriev I.V."/>
        </authorList>
    </citation>
    <scope>NUCLEOTIDE SEQUENCE [LARGE SCALE GENOMIC DNA]</scope>
    <source>
        <strain evidence="8 9">12-1054</strain>
    </source>
</reference>